<dbReference type="EMBL" id="FXAH01000005">
    <property type="protein sequence ID" value="SMF29898.1"/>
    <property type="molecule type" value="Genomic_DNA"/>
</dbReference>
<feature type="region of interest" description="Disordered" evidence="2">
    <location>
        <begin position="354"/>
        <end position="388"/>
    </location>
</feature>
<dbReference type="AlphaFoldDB" id="A0A1X7E9M5"/>
<proteinExistence type="predicted"/>
<comment type="cofactor">
    <cofactor evidence="1">
        <name>Mg(2+)</name>
        <dbReference type="ChEBI" id="CHEBI:18420"/>
    </cofactor>
</comment>
<name>A0A1X7E9M5_TRICW</name>
<evidence type="ECO:0000256" key="2">
    <source>
        <dbReference type="SAM" id="MobiDB-lite"/>
    </source>
</evidence>
<accession>A0A1X7E9M5</accession>
<evidence type="ECO:0000313" key="4">
    <source>
        <dbReference type="Proteomes" id="UP000192911"/>
    </source>
</evidence>
<dbReference type="Gene3D" id="3.90.79.10">
    <property type="entry name" value="Nucleoside Triphosphate Pyrophosphohydrolase"/>
    <property type="match status" value="1"/>
</dbReference>
<protein>
    <recommendedName>
        <fullName evidence="5">Nudix hydrolase domain-containing protein</fullName>
    </recommendedName>
</protein>
<dbReference type="PROSITE" id="PS00893">
    <property type="entry name" value="NUDIX_BOX"/>
    <property type="match status" value="1"/>
</dbReference>
<organism evidence="3 4">
    <name type="scientific">Trinickia caryophylli</name>
    <name type="common">Paraburkholderia caryophylli</name>
    <dbReference type="NCBI Taxonomy" id="28094"/>
    <lineage>
        <taxon>Bacteria</taxon>
        <taxon>Pseudomonadati</taxon>
        <taxon>Pseudomonadota</taxon>
        <taxon>Betaproteobacteria</taxon>
        <taxon>Burkholderiales</taxon>
        <taxon>Burkholderiaceae</taxon>
        <taxon>Trinickia</taxon>
    </lineage>
</organism>
<dbReference type="InterPro" id="IPR020084">
    <property type="entry name" value="NUDIX_hydrolase_CS"/>
</dbReference>
<gene>
    <name evidence="3" type="ORF">SAMN06295900_10585</name>
</gene>
<dbReference type="InterPro" id="IPR015797">
    <property type="entry name" value="NUDIX_hydrolase-like_dom_sf"/>
</dbReference>
<reference evidence="4" key="1">
    <citation type="submission" date="2017-04" db="EMBL/GenBank/DDBJ databases">
        <authorList>
            <person name="Varghese N."/>
            <person name="Submissions S."/>
        </authorList>
    </citation>
    <scope>NUCLEOTIDE SEQUENCE [LARGE SCALE GENOMIC DNA]</scope>
    <source>
        <strain evidence="4">Ballard 720</strain>
    </source>
</reference>
<dbReference type="STRING" id="28094.SAMN06295900_10585"/>
<evidence type="ECO:0000256" key="1">
    <source>
        <dbReference type="ARBA" id="ARBA00001946"/>
    </source>
</evidence>
<evidence type="ECO:0008006" key="5">
    <source>
        <dbReference type="Google" id="ProtNLM"/>
    </source>
</evidence>
<feature type="compositionally biased region" description="Polar residues" evidence="2">
    <location>
        <begin position="377"/>
        <end position="388"/>
    </location>
</feature>
<keyword evidence="4" id="KW-1185">Reference proteome</keyword>
<sequence>MQIKPGSKPRWLPPVDVYDAPHFASRSILQFVQDQLKVPKSRVLQTLFDALPESYKTAEHADTNRQLLERAMGLSVNASGAAMLMVQTDKGLFLVAANSQRRKLNIQTNGACEKGESIRETVKREFIEELGNPPKDGMLLGTLSDDNLRAINGANRIGTTAAEIAKRIVDKQANQGDLYLNVSCLYVNRQPVSLAEIQHEITVLNERLRRAKPFYKEAVRAVYGDRQQNLPPFDLTDEGACLKAANIVTRFRDTCPDIITANFASSFESFDPRDVVAVKRGLDAIIDLSENDEVRLIDERSMASAITLHKVAPDKLKRNYFGAPFATSALHMGDLAPRAFMTLLKSGARAHSVGEPLGAHSSDSPIRNNDAPPPLTRSLSAPPNFTFR</sequence>
<dbReference type="SUPFAM" id="SSF55811">
    <property type="entry name" value="Nudix"/>
    <property type="match status" value="1"/>
</dbReference>
<dbReference type="GO" id="GO:0016787">
    <property type="term" value="F:hydrolase activity"/>
    <property type="evidence" value="ECO:0007669"/>
    <property type="project" value="UniProtKB-KW"/>
</dbReference>
<evidence type="ECO:0000313" key="3">
    <source>
        <dbReference type="EMBL" id="SMF29898.1"/>
    </source>
</evidence>
<dbReference type="Proteomes" id="UP000192911">
    <property type="component" value="Unassembled WGS sequence"/>
</dbReference>